<keyword evidence="1" id="KW-0472">Membrane</keyword>
<dbReference type="EMBL" id="JAYMYS010000001">
    <property type="protein sequence ID" value="KAK7409857.1"/>
    <property type="molecule type" value="Genomic_DNA"/>
</dbReference>
<keyword evidence="1" id="KW-0812">Transmembrane</keyword>
<dbReference type="AlphaFoldDB" id="A0AAN9SWU4"/>
<gene>
    <name evidence="2" type="ORF">VNO78_00218</name>
</gene>
<accession>A0AAN9SWU4</accession>
<reference evidence="2 3" key="1">
    <citation type="submission" date="2024-01" db="EMBL/GenBank/DDBJ databases">
        <title>The genomes of 5 underutilized Papilionoideae crops provide insights into root nodulation and disease resistanc.</title>
        <authorList>
            <person name="Jiang F."/>
        </authorList>
    </citation>
    <scope>NUCLEOTIDE SEQUENCE [LARGE SCALE GENOMIC DNA]</scope>
    <source>
        <strain evidence="2">DUOXIRENSHENG_FW03</strain>
        <tissue evidence="2">Leaves</tissue>
    </source>
</reference>
<dbReference type="InterPro" id="IPR043312">
    <property type="entry name" value="AtBBR-like"/>
</dbReference>
<protein>
    <submittedName>
        <fullName evidence="2">Uncharacterized protein</fullName>
    </submittedName>
</protein>
<keyword evidence="1" id="KW-1133">Transmembrane helix</keyword>
<sequence>MHTPYSIFPSLFYFPISQGAALYLVFLLHCHVGFKLFGILGYLATVVTTTSIVGLIAGLPTLGEVVGTKSRGLSTDAIAGLPSVNYKTGSDQHGSNDSYVQIVLLRTLTIFLIYYDFYGHVLVFKAETDSTQSLDTILIATVSFLYVSSF</sequence>
<evidence type="ECO:0000313" key="3">
    <source>
        <dbReference type="Proteomes" id="UP001386955"/>
    </source>
</evidence>
<feature type="transmembrane region" description="Helical" evidence="1">
    <location>
        <begin position="12"/>
        <end position="32"/>
    </location>
</feature>
<proteinExistence type="predicted"/>
<comment type="caution">
    <text evidence="2">The sequence shown here is derived from an EMBL/GenBank/DDBJ whole genome shotgun (WGS) entry which is preliminary data.</text>
</comment>
<evidence type="ECO:0000313" key="2">
    <source>
        <dbReference type="EMBL" id="KAK7409857.1"/>
    </source>
</evidence>
<evidence type="ECO:0000256" key="1">
    <source>
        <dbReference type="SAM" id="Phobius"/>
    </source>
</evidence>
<dbReference type="PANTHER" id="PTHR47530">
    <property type="entry name" value="E3 UBIQUITIN LIGASE BIG BROTHER-RELATED"/>
    <property type="match status" value="1"/>
</dbReference>
<feature type="transmembrane region" description="Helical" evidence="1">
    <location>
        <begin position="98"/>
        <end position="115"/>
    </location>
</feature>
<dbReference type="PANTHER" id="PTHR47530:SF4">
    <property type="entry name" value="E3 UBIQUITIN LIGASE BIG BROTHER-RELATED"/>
    <property type="match status" value="1"/>
</dbReference>
<organism evidence="2 3">
    <name type="scientific">Psophocarpus tetragonolobus</name>
    <name type="common">Winged bean</name>
    <name type="synonym">Dolichos tetragonolobus</name>
    <dbReference type="NCBI Taxonomy" id="3891"/>
    <lineage>
        <taxon>Eukaryota</taxon>
        <taxon>Viridiplantae</taxon>
        <taxon>Streptophyta</taxon>
        <taxon>Embryophyta</taxon>
        <taxon>Tracheophyta</taxon>
        <taxon>Spermatophyta</taxon>
        <taxon>Magnoliopsida</taxon>
        <taxon>eudicotyledons</taxon>
        <taxon>Gunneridae</taxon>
        <taxon>Pentapetalae</taxon>
        <taxon>rosids</taxon>
        <taxon>fabids</taxon>
        <taxon>Fabales</taxon>
        <taxon>Fabaceae</taxon>
        <taxon>Papilionoideae</taxon>
        <taxon>50 kb inversion clade</taxon>
        <taxon>NPAAA clade</taxon>
        <taxon>indigoferoid/millettioid clade</taxon>
        <taxon>Phaseoleae</taxon>
        <taxon>Psophocarpus</taxon>
    </lineage>
</organism>
<name>A0AAN9SWU4_PSOTE</name>
<feature type="transmembrane region" description="Helical" evidence="1">
    <location>
        <begin position="39"/>
        <end position="59"/>
    </location>
</feature>
<keyword evidence="3" id="KW-1185">Reference proteome</keyword>
<dbReference type="Proteomes" id="UP001386955">
    <property type="component" value="Unassembled WGS sequence"/>
</dbReference>